<evidence type="ECO:0000313" key="3">
    <source>
        <dbReference type="Proteomes" id="UP000305881"/>
    </source>
</evidence>
<dbReference type="EMBL" id="CP035467">
    <property type="protein sequence ID" value="QCW84855.1"/>
    <property type="molecule type" value="Genomic_DNA"/>
</dbReference>
<dbReference type="Proteomes" id="UP000305881">
    <property type="component" value="Chromosome"/>
</dbReference>
<reference evidence="3" key="1">
    <citation type="journal article" date="2019" name="J. Bacteriol.">
        <title>A Mutagenic Screen Identifies a TonB-Dependent Receptor Required for the Lanthanide Metal Switch in the Type I Methanotroph 'Methylotuvimicrobium buryatense' 5GB1C.</title>
        <authorList>
            <person name="Groom J.D."/>
            <person name="Ford S.M."/>
            <person name="Pesesky M.W."/>
            <person name="Lidstrom M.E."/>
        </authorList>
    </citation>
    <scope>NUCLEOTIDE SEQUENCE [LARGE SCALE GENOMIC DNA]</scope>
    <source>
        <strain evidence="3">5GB1C</strain>
    </source>
</reference>
<keyword evidence="1" id="KW-0472">Membrane</keyword>
<evidence type="ECO:0000256" key="1">
    <source>
        <dbReference type="SAM" id="Phobius"/>
    </source>
</evidence>
<name>A0A4V1IKG8_METBY</name>
<keyword evidence="1" id="KW-0812">Transmembrane</keyword>
<keyword evidence="1" id="KW-1133">Transmembrane helix</keyword>
<evidence type="ECO:0000313" key="2">
    <source>
        <dbReference type="EMBL" id="QCW84855.1"/>
    </source>
</evidence>
<gene>
    <name evidence="2" type="ORF">EQU24_14465</name>
</gene>
<dbReference type="AlphaFoldDB" id="A0A4V1IKG8"/>
<sequence>MFPRALVSVVVALIVVGLLLWLVNSYIPMDGRIKQILNIVVIIAVILWLLSVFGVLSGLPRMRMG</sequence>
<keyword evidence="3" id="KW-1185">Reference proteome</keyword>
<feature type="transmembrane region" description="Helical" evidence="1">
    <location>
        <begin position="35"/>
        <end position="59"/>
    </location>
</feature>
<dbReference type="InterPro" id="IPR049641">
    <property type="entry name" value="THIVI_2564-like"/>
</dbReference>
<accession>A0A4V1IKG8</accession>
<proteinExistence type="predicted"/>
<protein>
    <submittedName>
        <fullName evidence="2">Uncharacterized protein</fullName>
    </submittedName>
</protein>
<organism evidence="2 3">
    <name type="scientific">Methylotuvimicrobium buryatense</name>
    <name type="common">Methylomicrobium buryatense</name>
    <dbReference type="NCBI Taxonomy" id="95641"/>
    <lineage>
        <taxon>Bacteria</taxon>
        <taxon>Pseudomonadati</taxon>
        <taxon>Pseudomonadota</taxon>
        <taxon>Gammaproteobacteria</taxon>
        <taxon>Methylococcales</taxon>
        <taxon>Methylococcaceae</taxon>
        <taxon>Methylotuvimicrobium</taxon>
    </lineage>
</organism>
<dbReference type="KEGG" id="mbur:EQU24_14465"/>
<dbReference type="NCBIfam" id="NF041949">
    <property type="entry name" value="THIVI_2564_fam"/>
    <property type="match status" value="1"/>
</dbReference>